<name>A0A9D4L0I7_DREPO</name>
<keyword evidence="2" id="KW-1185">Reference proteome</keyword>
<evidence type="ECO:0000313" key="1">
    <source>
        <dbReference type="EMBL" id="KAH3849235.1"/>
    </source>
</evidence>
<evidence type="ECO:0000313" key="2">
    <source>
        <dbReference type="Proteomes" id="UP000828390"/>
    </source>
</evidence>
<sequence length="185" mass="22040">MPRHTVTNQSCEWATIQSATIDYEIVKIRKPLRFQYGAQRYEYGFRRIYHQNVGKRTRKVRCYAIQYDLTTDPLRSSTGKYELERSATKQWKLQRTGTNRKERTTIEHLRPQPLVFGKISTSLNLQIIHVKPISPFPCNDFVGIDFLVQFNVLISRISYPHYIVKANASENYRFNRVWSLWQNRH</sequence>
<reference evidence="1" key="1">
    <citation type="journal article" date="2019" name="bioRxiv">
        <title>The Genome of the Zebra Mussel, Dreissena polymorpha: A Resource for Invasive Species Research.</title>
        <authorList>
            <person name="McCartney M.A."/>
            <person name="Auch B."/>
            <person name="Kono T."/>
            <person name="Mallez S."/>
            <person name="Zhang Y."/>
            <person name="Obille A."/>
            <person name="Becker A."/>
            <person name="Abrahante J.E."/>
            <person name="Garbe J."/>
            <person name="Badalamenti J.P."/>
            <person name="Herman A."/>
            <person name="Mangelson H."/>
            <person name="Liachko I."/>
            <person name="Sullivan S."/>
            <person name="Sone E.D."/>
            <person name="Koren S."/>
            <person name="Silverstein K.A.T."/>
            <person name="Beckman K.B."/>
            <person name="Gohl D.M."/>
        </authorList>
    </citation>
    <scope>NUCLEOTIDE SEQUENCE</scope>
    <source>
        <strain evidence="1">Duluth1</strain>
        <tissue evidence="1">Whole animal</tissue>
    </source>
</reference>
<organism evidence="1 2">
    <name type="scientific">Dreissena polymorpha</name>
    <name type="common">Zebra mussel</name>
    <name type="synonym">Mytilus polymorpha</name>
    <dbReference type="NCBI Taxonomy" id="45954"/>
    <lineage>
        <taxon>Eukaryota</taxon>
        <taxon>Metazoa</taxon>
        <taxon>Spiralia</taxon>
        <taxon>Lophotrochozoa</taxon>
        <taxon>Mollusca</taxon>
        <taxon>Bivalvia</taxon>
        <taxon>Autobranchia</taxon>
        <taxon>Heteroconchia</taxon>
        <taxon>Euheterodonta</taxon>
        <taxon>Imparidentia</taxon>
        <taxon>Neoheterodontei</taxon>
        <taxon>Myida</taxon>
        <taxon>Dreissenoidea</taxon>
        <taxon>Dreissenidae</taxon>
        <taxon>Dreissena</taxon>
    </lineage>
</organism>
<accession>A0A9D4L0I7</accession>
<proteinExistence type="predicted"/>
<dbReference type="Proteomes" id="UP000828390">
    <property type="component" value="Unassembled WGS sequence"/>
</dbReference>
<gene>
    <name evidence="1" type="ORF">DPMN_091631</name>
</gene>
<dbReference type="EMBL" id="JAIWYP010000003">
    <property type="protein sequence ID" value="KAH3849235.1"/>
    <property type="molecule type" value="Genomic_DNA"/>
</dbReference>
<protein>
    <submittedName>
        <fullName evidence="1">Uncharacterized protein</fullName>
    </submittedName>
</protein>
<reference evidence="1" key="2">
    <citation type="submission" date="2020-11" db="EMBL/GenBank/DDBJ databases">
        <authorList>
            <person name="McCartney M.A."/>
            <person name="Auch B."/>
            <person name="Kono T."/>
            <person name="Mallez S."/>
            <person name="Becker A."/>
            <person name="Gohl D.M."/>
            <person name="Silverstein K.A.T."/>
            <person name="Koren S."/>
            <person name="Bechman K.B."/>
            <person name="Herman A."/>
            <person name="Abrahante J.E."/>
            <person name="Garbe J."/>
        </authorList>
    </citation>
    <scope>NUCLEOTIDE SEQUENCE</scope>
    <source>
        <strain evidence="1">Duluth1</strain>
        <tissue evidence="1">Whole animal</tissue>
    </source>
</reference>
<comment type="caution">
    <text evidence="1">The sequence shown here is derived from an EMBL/GenBank/DDBJ whole genome shotgun (WGS) entry which is preliminary data.</text>
</comment>
<dbReference type="AlphaFoldDB" id="A0A9D4L0I7"/>